<keyword evidence="4" id="KW-0808">Transferase</keyword>
<dbReference type="CDD" id="cd07984">
    <property type="entry name" value="LPLAT_LABLAT-like"/>
    <property type="match status" value="1"/>
</dbReference>
<keyword evidence="5" id="KW-0472">Membrane</keyword>
<name>A0ABW3Z8H6_9HYPH</name>
<keyword evidence="8" id="KW-1185">Reference proteome</keyword>
<organism evidence="7 8">
    <name type="scientific">Methylopila musalis</name>
    <dbReference type="NCBI Taxonomy" id="1134781"/>
    <lineage>
        <taxon>Bacteria</taxon>
        <taxon>Pseudomonadati</taxon>
        <taxon>Pseudomonadota</taxon>
        <taxon>Alphaproteobacteria</taxon>
        <taxon>Hyphomicrobiales</taxon>
        <taxon>Methylopilaceae</taxon>
        <taxon>Methylopila</taxon>
    </lineage>
</organism>
<keyword evidence="3" id="KW-0997">Cell inner membrane</keyword>
<dbReference type="EMBL" id="JBHTMX010000102">
    <property type="protein sequence ID" value="MFD1332589.1"/>
    <property type="molecule type" value="Genomic_DNA"/>
</dbReference>
<evidence type="ECO:0000256" key="3">
    <source>
        <dbReference type="ARBA" id="ARBA00022519"/>
    </source>
</evidence>
<dbReference type="GO" id="GO:0016746">
    <property type="term" value="F:acyltransferase activity"/>
    <property type="evidence" value="ECO:0007669"/>
    <property type="project" value="UniProtKB-KW"/>
</dbReference>
<accession>A0ABW3Z8H6</accession>
<proteinExistence type="predicted"/>
<gene>
    <name evidence="7" type="ORF">ACFQ4O_11340</name>
</gene>
<evidence type="ECO:0000256" key="6">
    <source>
        <dbReference type="ARBA" id="ARBA00023315"/>
    </source>
</evidence>
<dbReference type="InterPro" id="IPR004960">
    <property type="entry name" value="LipA_acyltrans"/>
</dbReference>
<dbReference type="RefSeq" id="WP_378775802.1">
    <property type="nucleotide sequence ID" value="NZ_JBHTMX010000102.1"/>
</dbReference>
<dbReference type="PANTHER" id="PTHR30606:SF9">
    <property type="entry name" value="LIPID A BIOSYNTHESIS LAUROYLTRANSFERASE"/>
    <property type="match status" value="1"/>
</dbReference>
<evidence type="ECO:0000256" key="4">
    <source>
        <dbReference type="ARBA" id="ARBA00022679"/>
    </source>
</evidence>
<evidence type="ECO:0000313" key="7">
    <source>
        <dbReference type="EMBL" id="MFD1332589.1"/>
    </source>
</evidence>
<dbReference type="Pfam" id="PF03279">
    <property type="entry name" value="Lip_A_acyltrans"/>
    <property type="match status" value="1"/>
</dbReference>
<comment type="subcellular location">
    <subcellularLocation>
        <location evidence="1">Cell inner membrane</location>
    </subcellularLocation>
</comment>
<evidence type="ECO:0000256" key="1">
    <source>
        <dbReference type="ARBA" id="ARBA00004533"/>
    </source>
</evidence>
<dbReference type="Proteomes" id="UP001597171">
    <property type="component" value="Unassembled WGS sequence"/>
</dbReference>
<protein>
    <submittedName>
        <fullName evidence="7">Lysophospholipid acyltransferase family protein</fullName>
    </submittedName>
</protein>
<evidence type="ECO:0000256" key="5">
    <source>
        <dbReference type="ARBA" id="ARBA00023136"/>
    </source>
</evidence>
<reference evidence="8" key="1">
    <citation type="journal article" date="2019" name="Int. J. Syst. Evol. Microbiol.">
        <title>The Global Catalogue of Microorganisms (GCM) 10K type strain sequencing project: providing services to taxonomists for standard genome sequencing and annotation.</title>
        <authorList>
            <consortium name="The Broad Institute Genomics Platform"/>
            <consortium name="The Broad Institute Genome Sequencing Center for Infectious Disease"/>
            <person name="Wu L."/>
            <person name="Ma J."/>
        </authorList>
    </citation>
    <scope>NUCLEOTIDE SEQUENCE [LARGE SCALE GENOMIC DNA]</scope>
    <source>
        <strain evidence="8">CCUG 61696</strain>
    </source>
</reference>
<dbReference type="PANTHER" id="PTHR30606">
    <property type="entry name" value="LIPID A BIOSYNTHESIS LAUROYL ACYLTRANSFERASE"/>
    <property type="match status" value="1"/>
</dbReference>
<evidence type="ECO:0000256" key="2">
    <source>
        <dbReference type="ARBA" id="ARBA00022475"/>
    </source>
</evidence>
<comment type="caution">
    <text evidence="7">The sequence shown here is derived from an EMBL/GenBank/DDBJ whole genome shotgun (WGS) entry which is preliminary data.</text>
</comment>
<evidence type="ECO:0000313" key="8">
    <source>
        <dbReference type="Proteomes" id="UP001597171"/>
    </source>
</evidence>
<keyword evidence="2" id="KW-1003">Cell membrane</keyword>
<keyword evidence="6 7" id="KW-0012">Acyltransferase</keyword>
<sequence>MGVRIVAGSCRLLGVDAASAVYGWLWRTVAPFNRRHARALANLALAFPEKTAAEREAIARAAWDNLGRVMAEGFLLDRLAADASRFEDHATAAFAARKAEGRGLVVVSAHFGNWELGASGVGQAGFRTAGVYKALHNPIVDEMVRALRVAFYPGGLLPRGPEAPRRLIAHVRGGGAMVILGDLRDGGGVETPFFGHPARSTPFPALVARVLNAPLMAGRVTRLKGARFRFDCETIDVPRTADRDADVKAATEAMAAVFERWIRETPDQWMWGMRRWR</sequence>